<organism evidence="8 9">
    <name type="scientific">Celeribacter arenosi</name>
    <dbReference type="NCBI Taxonomy" id="792649"/>
    <lineage>
        <taxon>Bacteria</taxon>
        <taxon>Pseudomonadati</taxon>
        <taxon>Pseudomonadota</taxon>
        <taxon>Alphaproteobacteria</taxon>
        <taxon>Rhodobacterales</taxon>
        <taxon>Roseobacteraceae</taxon>
        <taxon>Celeribacter</taxon>
    </lineage>
</organism>
<dbReference type="Gene3D" id="3.40.50.620">
    <property type="entry name" value="HUPs"/>
    <property type="match status" value="1"/>
</dbReference>
<comment type="catalytic activity">
    <reaction evidence="5 6">
        <text>cytidine(34) in tRNA(Ile2) + L-lysine + ATP = lysidine(34) in tRNA(Ile2) + AMP + diphosphate + H(+)</text>
        <dbReference type="Rhea" id="RHEA:43744"/>
        <dbReference type="Rhea" id="RHEA-COMP:10625"/>
        <dbReference type="Rhea" id="RHEA-COMP:10670"/>
        <dbReference type="ChEBI" id="CHEBI:15378"/>
        <dbReference type="ChEBI" id="CHEBI:30616"/>
        <dbReference type="ChEBI" id="CHEBI:32551"/>
        <dbReference type="ChEBI" id="CHEBI:33019"/>
        <dbReference type="ChEBI" id="CHEBI:82748"/>
        <dbReference type="ChEBI" id="CHEBI:83665"/>
        <dbReference type="ChEBI" id="CHEBI:456215"/>
        <dbReference type="EC" id="6.3.4.19"/>
    </reaction>
</comment>
<dbReference type="NCBIfam" id="TIGR02432">
    <property type="entry name" value="lysidine_TilS_N"/>
    <property type="match status" value="1"/>
</dbReference>
<gene>
    <name evidence="6 8" type="primary">tilS</name>
    <name evidence="8" type="ORF">GCM10022404_18600</name>
</gene>
<dbReference type="InterPro" id="IPR014729">
    <property type="entry name" value="Rossmann-like_a/b/a_fold"/>
</dbReference>
<protein>
    <recommendedName>
        <fullName evidence="6">tRNA(Ile)-lysidine synthase</fullName>
        <ecNumber evidence="6">6.3.4.19</ecNumber>
    </recommendedName>
    <alternativeName>
        <fullName evidence="6">tRNA(Ile)-2-lysyl-cytidine synthase</fullName>
    </alternativeName>
    <alternativeName>
        <fullName evidence="6">tRNA(Ile)-lysidine synthetase</fullName>
    </alternativeName>
</protein>
<evidence type="ECO:0000256" key="3">
    <source>
        <dbReference type="ARBA" id="ARBA00022741"/>
    </source>
</evidence>
<dbReference type="CDD" id="cd01992">
    <property type="entry name" value="TilS_N"/>
    <property type="match status" value="1"/>
</dbReference>
<dbReference type="InterPro" id="IPR012094">
    <property type="entry name" value="tRNA_Ile_lys_synt"/>
</dbReference>
<dbReference type="Proteomes" id="UP001399917">
    <property type="component" value="Unassembled WGS sequence"/>
</dbReference>
<dbReference type="EC" id="6.3.4.19" evidence="6"/>
<name>A0ABP7K8N7_9RHOB</name>
<evidence type="ECO:0000256" key="1">
    <source>
        <dbReference type="ARBA" id="ARBA00022598"/>
    </source>
</evidence>
<dbReference type="EMBL" id="BAABDF010000007">
    <property type="protein sequence ID" value="GAA3868769.1"/>
    <property type="molecule type" value="Genomic_DNA"/>
</dbReference>
<dbReference type="InterPro" id="IPR011063">
    <property type="entry name" value="TilS/TtcA_N"/>
</dbReference>
<keyword evidence="3 6" id="KW-0547">Nucleotide-binding</keyword>
<dbReference type="InterPro" id="IPR012795">
    <property type="entry name" value="tRNA_Ile_lys_synt_N"/>
</dbReference>
<sequence length="419" mass="46558">MTESPARQAILRHFVTSAFAHHKPSRVAVAVSGGGDSMALLCVMAEWAKSEKIPLFAVTVNHGLRDEAAHEAAFVAETCQRLQVNHTTLDWTGWQGEGNLQDAARRARYDLMAEWSKGLGISQIALAHTCDDQAETFFMRLARASGIDGLTGMQRRRTDQGITWVRPFLMAARDDLRSYLRDIHQPWIDDPTNDDERFDRIKARRAMEALAPLGVDADVVGRVMDHLAQVRTALDYASHDHALECMRMDHGDLIVDRRRFAEAAPEITRRLMSSALRWIASADYGPRGLALQEFISSALRGRDATLHGVRLIAGTEQFRLTREYDAVRDTTSAAVDLWDNRWRVKNNENQSLVIRALGEDGLAQVAERPPNAPPRPALMSSPALFDGPTLVASPILGLGSHEIVLDVGKDDVFTTLLCH</sequence>
<comment type="function">
    <text evidence="6">Ligates lysine onto the cytidine present at position 34 of the AUA codon-specific tRNA(Ile) that contains the anticodon CAU, in an ATP-dependent manner. Cytidine is converted to lysidine, thus changing the amino acid specificity of the tRNA from methionine to isoleucine.</text>
</comment>
<keyword evidence="6" id="KW-0963">Cytoplasm</keyword>
<proteinExistence type="inferred from homology"/>
<reference evidence="9" key="1">
    <citation type="journal article" date="2019" name="Int. J. Syst. Evol. Microbiol.">
        <title>The Global Catalogue of Microorganisms (GCM) 10K type strain sequencing project: providing services to taxonomists for standard genome sequencing and annotation.</title>
        <authorList>
            <consortium name="The Broad Institute Genomics Platform"/>
            <consortium name="The Broad Institute Genome Sequencing Center for Infectious Disease"/>
            <person name="Wu L."/>
            <person name="Ma J."/>
        </authorList>
    </citation>
    <scope>NUCLEOTIDE SEQUENCE [LARGE SCALE GENOMIC DNA]</scope>
    <source>
        <strain evidence="9">JCM 17190</strain>
    </source>
</reference>
<evidence type="ECO:0000256" key="6">
    <source>
        <dbReference type="HAMAP-Rule" id="MF_01161"/>
    </source>
</evidence>
<feature type="binding site" evidence="6">
    <location>
        <begin position="32"/>
        <end position="37"/>
    </location>
    <ligand>
        <name>ATP</name>
        <dbReference type="ChEBI" id="CHEBI:30616"/>
    </ligand>
</feature>
<evidence type="ECO:0000256" key="4">
    <source>
        <dbReference type="ARBA" id="ARBA00022840"/>
    </source>
</evidence>
<evidence type="ECO:0000313" key="9">
    <source>
        <dbReference type="Proteomes" id="UP001399917"/>
    </source>
</evidence>
<keyword evidence="2 6" id="KW-0819">tRNA processing</keyword>
<keyword evidence="4 6" id="KW-0067">ATP-binding</keyword>
<dbReference type="Pfam" id="PF01171">
    <property type="entry name" value="ATP_bind_3"/>
    <property type="match status" value="1"/>
</dbReference>
<dbReference type="PANTHER" id="PTHR43033:SF5">
    <property type="entry name" value="TRNA(ILE)-LYSIDINE SYNTHETASE"/>
    <property type="match status" value="1"/>
</dbReference>
<dbReference type="HAMAP" id="MF_01161">
    <property type="entry name" value="tRNA_Ile_lys_synt"/>
    <property type="match status" value="1"/>
</dbReference>
<comment type="subcellular location">
    <subcellularLocation>
        <location evidence="6">Cytoplasm</location>
    </subcellularLocation>
</comment>
<keyword evidence="1 6" id="KW-0436">Ligase</keyword>
<evidence type="ECO:0000256" key="5">
    <source>
        <dbReference type="ARBA" id="ARBA00048539"/>
    </source>
</evidence>
<accession>A0ABP7K8N7</accession>
<dbReference type="SUPFAM" id="SSF52402">
    <property type="entry name" value="Adenine nucleotide alpha hydrolases-like"/>
    <property type="match status" value="1"/>
</dbReference>
<dbReference type="RefSeq" id="WP_344846634.1">
    <property type="nucleotide sequence ID" value="NZ_BAABDF010000007.1"/>
</dbReference>
<comment type="similarity">
    <text evidence="6">Belongs to the tRNA(Ile)-lysidine synthase family.</text>
</comment>
<dbReference type="PANTHER" id="PTHR43033">
    <property type="entry name" value="TRNA(ILE)-LYSIDINE SYNTHASE-RELATED"/>
    <property type="match status" value="1"/>
</dbReference>
<keyword evidence="9" id="KW-1185">Reference proteome</keyword>
<feature type="domain" description="tRNA(Ile)-lysidine/2-thiocytidine synthase N-terminal" evidence="7">
    <location>
        <begin position="27"/>
        <end position="205"/>
    </location>
</feature>
<comment type="domain">
    <text evidence="6">The N-terminal region contains the highly conserved SGGXDS motif, predicted to be a P-loop motif involved in ATP binding.</text>
</comment>
<evidence type="ECO:0000259" key="7">
    <source>
        <dbReference type="Pfam" id="PF01171"/>
    </source>
</evidence>
<evidence type="ECO:0000256" key="2">
    <source>
        <dbReference type="ARBA" id="ARBA00022694"/>
    </source>
</evidence>
<evidence type="ECO:0000313" key="8">
    <source>
        <dbReference type="EMBL" id="GAA3868769.1"/>
    </source>
</evidence>
<comment type="caution">
    <text evidence="8">The sequence shown here is derived from an EMBL/GenBank/DDBJ whole genome shotgun (WGS) entry which is preliminary data.</text>
</comment>